<dbReference type="EC" id="3.5.4.34" evidence="8"/>
<dbReference type="PANTHER" id="PTHR46516:SF1">
    <property type="entry name" value="TRNA-SPECIFIC ADENOSINE DEAMINASE 1"/>
    <property type="match status" value="1"/>
</dbReference>
<dbReference type="GO" id="GO:0003723">
    <property type="term" value="F:RNA binding"/>
    <property type="evidence" value="ECO:0007669"/>
    <property type="project" value="InterPro"/>
</dbReference>
<evidence type="ECO:0000313" key="14">
    <source>
        <dbReference type="Proteomes" id="UP001249851"/>
    </source>
</evidence>
<keyword evidence="14" id="KW-1185">Reference proteome</keyword>
<comment type="caution">
    <text evidence="13">The sequence shown here is derived from an EMBL/GenBank/DDBJ whole genome shotgun (WGS) entry which is preliminary data.</text>
</comment>
<protein>
    <recommendedName>
        <fullName evidence="9">tRNA-specific adenosine deaminase 1</fullName>
        <ecNumber evidence="8">3.5.4.34</ecNumber>
    </recommendedName>
    <alternativeName>
        <fullName evidence="10">tRNA-specific adenosine-37 deaminase</fullName>
    </alternativeName>
</protein>
<dbReference type="InterPro" id="IPR002466">
    <property type="entry name" value="A_deamin"/>
</dbReference>
<keyword evidence="4" id="KW-0862">Zinc</keyword>
<evidence type="ECO:0000256" key="7">
    <source>
        <dbReference type="ARBA" id="ARBA00038326"/>
    </source>
</evidence>
<dbReference type="PANTHER" id="PTHR46516">
    <property type="entry name" value="TRNA-SPECIFIC ADENOSINE DEAMINASE 1"/>
    <property type="match status" value="1"/>
</dbReference>
<comment type="cofactor">
    <cofactor evidence="5">
        <name>1D-myo-inositol hexakisphosphate</name>
        <dbReference type="ChEBI" id="CHEBI:58130"/>
    </cofactor>
</comment>
<name>A0AAD9PXQ9_ACRCE</name>
<comment type="catalytic activity">
    <reaction evidence="11">
        <text>adenosine(37) in tRNA(Ala) + H2O + H(+) = inosine(37) in tRNA(Ala) + NH4(+)</text>
        <dbReference type="Rhea" id="RHEA:50968"/>
        <dbReference type="Rhea" id="RHEA-COMP:12855"/>
        <dbReference type="Rhea" id="RHEA-COMP:12856"/>
        <dbReference type="ChEBI" id="CHEBI:15377"/>
        <dbReference type="ChEBI" id="CHEBI:15378"/>
        <dbReference type="ChEBI" id="CHEBI:28938"/>
        <dbReference type="ChEBI" id="CHEBI:74411"/>
        <dbReference type="ChEBI" id="CHEBI:82852"/>
        <dbReference type="EC" id="3.5.4.34"/>
    </reaction>
</comment>
<evidence type="ECO:0000256" key="4">
    <source>
        <dbReference type="ARBA" id="ARBA00022833"/>
    </source>
</evidence>
<feature type="domain" description="A to I editase" evidence="12">
    <location>
        <begin position="46"/>
        <end position="529"/>
    </location>
</feature>
<evidence type="ECO:0000256" key="8">
    <source>
        <dbReference type="ARBA" id="ARBA00038940"/>
    </source>
</evidence>
<evidence type="ECO:0000256" key="6">
    <source>
        <dbReference type="ARBA" id="ARBA00037784"/>
    </source>
</evidence>
<keyword evidence="3" id="KW-0378">Hydrolase</keyword>
<evidence type="ECO:0000256" key="2">
    <source>
        <dbReference type="ARBA" id="ARBA00022723"/>
    </source>
</evidence>
<dbReference type="SMART" id="SM00552">
    <property type="entry name" value="ADEAMc"/>
    <property type="match status" value="1"/>
</dbReference>
<reference evidence="13" key="2">
    <citation type="journal article" date="2023" name="Science">
        <title>Genomic signatures of disease resistance in endangered staghorn corals.</title>
        <authorList>
            <person name="Vollmer S.V."/>
            <person name="Selwyn J.D."/>
            <person name="Despard B.A."/>
            <person name="Roesel C.L."/>
        </authorList>
    </citation>
    <scope>NUCLEOTIDE SEQUENCE</scope>
    <source>
        <strain evidence="13">K2</strain>
    </source>
</reference>
<dbReference type="AlphaFoldDB" id="A0AAD9PXQ9"/>
<dbReference type="PROSITE" id="PS50141">
    <property type="entry name" value="A_DEAMIN_EDITASE"/>
    <property type="match status" value="1"/>
</dbReference>
<evidence type="ECO:0000256" key="11">
    <source>
        <dbReference type="ARBA" id="ARBA00047635"/>
    </source>
</evidence>
<gene>
    <name evidence="13" type="ORF">P5673_028243</name>
</gene>
<organism evidence="13 14">
    <name type="scientific">Acropora cervicornis</name>
    <name type="common">Staghorn coral</name>
    <dbReference type="NCBI Taxonomy" id="6130"/>
    <lineage>
        <taxon>Eukaryota</taxon>
        <taxon>Metazoa</taxon>
        <taxon>Cnidaria</taxon>
        <taxon>Anthozoa</taxon>
        <taxon>Hexacorallia</taxon>
        <taxon>Scleractinia</taxon>
        <taxon>Astrocoeniina</taxon>
        <taxon>Acroporidae</taxon>
        <taxon>Acropora</taxon>
    </lineage>
</organism>
<dbReference type="GO" id="GO:0046872">
    <property type="term" value="F:metal ion binding"/>
    <property type="evidence" value="ECO:0007669"/>
    <property type="project" value="UniProtKB-KW"/>
</dbReference>
<dbReference type="GO" id="GO:0043829">
    <property type="term" value="F:tRNA-specific adenosine-37 deaminase activity"/>
    <property type="evidence" value="ECO:0007669"/>
    <property type="project" value="UniProtKB-EC"/>
</dbReference>
<evidence type="ECO:0000256" key="10">
    <source>
        <dbReference type="ARBA" id="ARBA00041760"/>
    </source>
</evidence>
<keyword evidence="2" id="KW-0479">Metal-binding</keyword>
<accession>A0AAD9PXQ9</accession>
<evidence type="ECO:0000256" key="5">
    <source>
        <dbReference type="ARBA" id="ARBA00037026"/>
    </source>
</evidence>
<keyword evidence="1" id="KW-0819">tRNA processing</keyword>
<evidence type="ECO:0000256" key="9">
    <source>
        <dbReference type="ARBA" id="ARBA00040502"/>
    </source>
</evidence>
<dbReference type="Pfam" id="PF02137">
    <property type="entry name" value="A_deamin"/>
    <property type="match status" value="1"/>
</dbReference>
<evidence type="ECO:0000256" key="1">
    <source>
        <dbReference type="ARBA" id="ARBA00022694"/>
    </source>
</evidence>
<dbReference type="GO" id="GO:0008033">
    <property type="term" value="P:tRNA processing"/>
    <property type="evidence" value="ECO:0007669"/>
    <property type="project" value="UniProtKB-KW"/>
</dbReference>
<comment type="similarity">
    <text evidence="7">Belongs to the ADAT1 family.</text>
</comment>
<evidence type="ECO:0000313" key="13">
    <source>
        <dbReference type="EMBL" id="KAK2551022.1"/>
    </source>
</evidence>
<evidence type="ECO:0000259" key="12">
    <source>
        <dbReference type="PROSITE" id="PS50141"/>
    </source>
</evidence>
<reference evidence="13" key="1">
    <citation type="journal article" date="2023" name="G3 (Bethesda)">
        <title>Whole genome assembly and annotation of the endangered Caribbean coral Acropora cervicornis.</title>
        <authorList>
            <person name="Selwyn J.D."/>
            <person name="Vollmer S.V."/>
        </authorList>
    </citation>
    <scope>NUCLEOTIDE SEQUENCE</scope>
    <source>
        <strain evidence="13">K2</strain>
    </source>
</reference>
<comment type="function">
    <text evidence="6">Specifically deaminates adenosine-37 to inosine in tRNA-Ala.</text>
</comment>
<sequence>MAIWERDDEFSNKVARLCCEQFKKLDKKGKPQGKHEWTLMAAVVLIQEPGIILNDSHAEVIARRGFLRYLYQQLQYAYGGQQSIFIHKEDSHICSLKSGVSFHLFTSHTPCEYVPKEEKQKWNKEIPLVFPPMCLSGDASIFPKEEEDDTVVVTQVVKKNSQPSNKHYHDDYEAEISLCKKICIEKERTSVISMRDQLLFMRHSIEKPLIKESCTQRQSSVEQDSCEKQKECSIDTSGLCEKQTVDAHMEKNGNEQPLEEGIQTDLFEAGTQDKQDYSKQFKKNHELLVCPKDLHRTGAKCVPGGKQDPFQHGLGYHTLGVLRTKPGRGDPTLSMSCGDKMMKWNVLGCQGALLSYFLDTPVYLSSIVVGKCPFDAAAMKRGVFERALSVMKDITSESGVHVPNIFHADVMFEYSKQKVMERRLLEKNCCQSKESPSSSSIIWIKDPKLHEVSVAGLRQGVTKKNRSSSKARVCISKRSLFETFKDLVTNIQNVNLPSSLKQKQIRTYKEAKRGAVTYNLARAKFMTAFPLWSLKAEKLLDFE</sequence>
<dbReference type="Proteomes" id="UP001249851">
    <property type="component" value="Unassembled WGS sequence"/>
</dbReference>
<dbReference type="EMBL" id="JARQWQ010000103">
    <property type="protein sequence ID" value="KAK2551022.1"/>
    <property type="molecule type" value="Genomic_DNA"/>
</dbReference>
<evidence type="ECO:0000256" key="3">
    <source>
        <dbReference type="ARBA" id="ARBA00022801"/>
    </source>
</evidence>
<proteinExistence type="inferred from homology"/>